<keyword evidence="3" id="KW-1185">Reference proteome</keyword>
<evidence type="ECO:0000313" key="3">
    <source>
        <dbReference type="Proteomes" id="UP000764045"/>
    </source>
</evidence>
<organism evidence="2 3">
    <name type="scientific">Marseilla massiliensis</name>
    <dbReference type="NCBI Taxonomy" id="1841864"/>
    <lineage>
        <taxon>Bacteria</taxon>
        <taxon>Pseudomonadati</taxon>
        <taxon>Bacteroidota</taxon>
        <taxon>Bacteroidia</taxon>
        <taxon>Bacteroidales</taxon>
        <taxon>Prevotellaceae</taxon>
        <taxon>Marseilla</taxon>
    </lineage>
</organism>
<sequence>MSNERAPNDCIMSKDYHHRAMSFATLLALFIASIAAHGQSYSVNEGFEGSAFPPAGWTVADKDGDGHCWQLATRSDATTSGQQTAISYTVDPSNPTVSYGEQENYLITPRIDVTNETFMLSFKYCAQDLDSPELMEVRISETGNRPEDFTTELVSEVVDNGYDDYPTMQSMSRSLGNYAGKSIYIAFVHRGSGSYALGIDDVQVGNQKGPRPVSGLSVTPGSEGKLSATIAWTNPLYDGTGAPLADGLAIGIYRDGLLLTALSEGMAPGAESSYTDNTVGNGTHTYSVVARTAEGQSEAVSRSAYVGEDLPAAVEEVRATASGGQVHITWTAPAEGQNNGYINPANITYTVGRTTPGGTETIAEGISETQYTDAEAAPGVLRSYTVTPANATGAGKPTASNSVISYGSDLKDITAGTGATLDYANPYLPFDFGSRHGAYEALFYPSDLMFAKGTIKHIVLKNSFSPNSLDKPIRIWMAETDMQTLDEGWVPTSEMTPVFDGTVTFPNGENDIPFELSAPFEYTGRNLLVFIQMDFAQGTGGYFSRFFIEPTPDRPGRTRSLSSYDAIDATRLAPTDGSLYSDMLMTRFVVEADGVATLRGTVTDKATGKPVAGASVDIPAYGLSSTTADDGSYSFYIVPSGTQGVSITATGYLPFEGSVEVQDGGEQTADFAIEPMPTVAVTGKVVAGDTGKPIAGASIKAEGYSSNAATTAADGSFRLEGIYAGEAYTVSIEQPLYDIVSSNITPDADVDLGTVTLARSLISAYGVTAAVSPDGTRATIEWKDPASRTGRTMWTRWGDSDTNDDTSGDYYTANYNVAHAFTAADTEDSMMVGQSFLRLRAFIKASEGSYTATIWKGNRDNNVVLASKEIPASEISPDGAWVTVDFDAPGVEIKPGTDYLVGISCKGAPSDAIGVAGYGSDIEGKNNLKWSDETYLYNGYYAWNISAYCGIPGTELPVAADTGAPACTYNVYRAEATAGSTPVRLNAEPLQELTLTDADWGQLTSGKYIYTVKAVYGGGTEAAGALSDTVARAVNIDAGVTSFASPVKQKDPQQAVEVTVRVVNYGEKPLTEVPVFFSVNGSEPTGKTFAVNLNKGDTADIAIGTADVGRLGLYLFEAYTDIDGDEATANDTASFTLPNYKDVGLRAYRWDAYGNAGIMRLHSNIPEQAEFIKELTPGDALINAGEHLNGKVYAYTSTWYSEPRQFVVLDTATWAPVTAVPTDDFMQDMAYDYSTSTMYGIRTSGNGSELVTIDLGNGTATPIGPTGANLHALACSTDGRLYALTDGGELCTVDKSTAATATVGSTGIADVAYLQSMAFDHNTGRLFWAHTGEMSQGELYEVDPASATVIPLGTTLFGVQPSELVCLYTPYVHVPDGISDNRPEAGEFCVRSSGNGILTVSMPLAAGQKADVRIVNMAGMTVATATVSSASATIEARLAPGVYMAVGMAGDGKAYKAKPFAVR</sequence>
<protein>
    <submittedName>
        <fullName evidence="2">Choice-of-anchor J domain-containing protein</fullName>
    </submittedName>
</protein>
<proteinExistence type="predicted"/>
<dbReference type="InterPro" id="IPR036116">
    <property type="entry name" value="FN3_sf"/>
</dbReference>
<dbReference type="SUPFAM" id="SSF63825">
    <property type="entry name" value="YWTD domain"/>
    <property type="match status" value="1"/>
</dbReference>
<evidence type="ECO:0000259" key="1">
    <source>
        <dbReference type="PROSITE" id="PS50853"/>
    </source>
</evidence>
<dbReference type="InterPro" id="IPR011628">
    <property type="entry name" value="Cleaved_adhesin"/>
</dbReference>
<feature type="domain" description="Fibronectin type-III" evidence="1">
    <location>
        <begin position="310"/>
        <end position="408"/>
    </location>
</feature>
<dbReference type="SMART" id="SM00060">
    <property type="entry name" value="FN3"/>
    <property type="match status" value="2"/>
</dbReference>
<comment type="caution">
    <text evidence="2">The sequence shown here is derived from an EMBL/GenBank/DDBJ whole genome shotgun (WGS) entry which is preliminary data.</text>
</comment>
<dbReference type="RefSeq" id="WP_205107207.1">
    <property type="nucleotide sequence ID" value="NZ_JACJJL010000002.1"/>
</dbReference>
<dbReference type="SUPFAM" id="SSF49464">
    <property type="entry name" value="Carboxypeptidase regulatory domain-like"/>
    <property type="match status" value="2"/>
</dbReference>
<evidence type="ECO:0000313" key="2">
    <source>
        <dbReference type="EMBL" id="MBM6660436.1"/>
    </source>
</evidence>
<dbReference type="Pfam" id="PF07675">
    <property type="entry name" value="Cleaved_Adhesin"/>
    <property type="match status" value="1"/>
</dbReference>
<dbReference type="Gene3D" id="2.60.40.1120">
    <property type="entry name" value="Carboxypeptidase-like, regulatory domain"/>
    <property type="match status" value="2"/>
</dbReference>
<name>A0A938WGJ7_9BACT</name>
<reference evidence="2 3" key="1">
    <citation type="journal article" date="2021" name="Sci. Rep.">
        <title>The distribution of antibiotic resistance genes in chicken gut microbiota commensals.</title>
        <authorList>
            <person name="Juricova H."/>
            <person name="Matiasovicova J."/>
            <person name="Kubasova T."/>
            <person name="Cejkova D."/>
            <person name="Rychlik I."/>
        </authorList>
    </citation>
    <scope>NUCLEOTIDE SEQUENCE [LARGE SCALE GENOMIC DNA]</scope>
    <source>
        <strain evidence="2 3">An819</strain>
    </source>
</reference>
<dbReference type="InterPro" id="IPR003961">
    <property type="entry name" value="FN3_dom"/>
</dbReference>
<dbReference type="Gene3D" id="2.130.10.10">
    <property type="entry name" value="YVTN repeat-like/Quinoprotein amine dehydrogenase"/>
    <property type="match status" value="1"/>
</dbReference>
<dbReference type="EMBL" id="JACJJL010000002">
    <property type="protein sequence ID" value="MBM6660436.1"/>
    <property type="molecule type" value="Genomic_DNA"/>
</dbReference>
<dbReference type="Gene3D" id="2.60.120.200">
    <property type="match status" value="1"/>
</dbReference>
<gene>
    <name evidence="2" type="ORF">H6B30_01465</name>
</gene>
<dbReference type="InterPro" id="IPR015943">
    <property type="entry name" value="WD40/YVTN_repeat-like_dom_sf"/>
</dbReference>
<dbReference type="Proteomes" id="UP000764045">
    <property type="component" value="Unassembled WGS sequence"/>
</dbReference>
<dbReference type="Pfam" id="PF13620">
    <property type="entry name" value="CarboxypepD_reg"/>
    <property type="match status" value="2"/>
</dbReference>
<dbReference type="InterPro" id="IPR013783">
    <property type="entry name" value="Ig-like_fold"/>
</dbReference>
<dbReference type="Gene3D" id="2.60.40.10">
    <property type="entry name" value="Immunoglobulins"/>
    <property type="match status" value="1"/>
</dbReference>
<dbReference type="SUPFAM" id="SSF49265">
    <property type="entry name" value="Fibronectin type III"/>
    <property type="match status" value="1"/>
</dbReference>
<accession>A0A938WGJ7</accession>
<dbReference type="NCBIfam" id="NF038128">
    <property type="entry name" value="choice_anch_J"/>
    <property type="match status" value="1"/>
</dbReference>
<dbReference type="PROSITE" id="PS50853">
    <property type="entry name" value="FN3"/>
    <property type="match status" value="1"/>
</dbReference>
<dbReference type="InterPro" id="IPR008969">
    <property type="entry name" value="CarboxyPept-like_regulatory"/>
</dbReference>